<evidence type="ECO:0000313" key="4">
    <source>
        <dbReference type="EMBL" id="MTT32256.1"/>
    </source>
</evidence>
<name>A0A6N8CVF1_9BACI</name>
<dbReference type="OrthoDB" id="9812187at2"/>
<dbReference type="InterPro" id="IPR050992">
    <property type="entry name" value="CheZ_family_phosphatases"/>
</dbReference>
<protein>
    <submittedName>
        <fullName evidence="4">Chemotaxis protein CheC</fullName>
    </submittedName>
</protein>
<dbReference type="Pfam" id="PF04509">
    <property type="entry name" value="CheC"/>
    <property type="match status" value="2"/>
</dbReference>
<feature type="domain" description="CheC-like protein" evidence="3">
    <location>
        <begin position="14"/>
        <end position="42"/>
    </location>
</feature>
<dbReference type="InterPro" id="IPR007597">
    <property type="entry name" value="CheC"/>
</dbReference>
<gene>
    <name evidence="4" type="ORF">GMB86_09595</name>
</gene>
<feature type="domain" description="CheC-like protein" evidence="3">
    <location>
        <begin position="107"/>
        <end position="142"/>
    </location>
</feature>
<dbReference type="AlphaFoldDB" id="A0A6N8CVF1"/>
<evidence type="ECO:0000256" key="1">
    <source>
        <dbReference type="ARBA" id="ARBA00022500"/>
    </source>
</evidence>
<sequence length="204" mass="22148">MSPNKSSFSEDLRLDILKEIGNIGAAHAATALSTLLNKRIDLKIPSAQVVPISEVNGPNRDNNVAATYTYIDCDIHGHFFMLFKEEHAEMLVSNMIPNTTIYDGGLGESAFCEIGNILCGSYISALSQFLNITIHQSPPILSIDIAAAILGEGLIELSMETDSVIVIETVLVDKTNHHQMNGEFVFLPTPDSMDLIFKLALGGE</sequence>
<dbReference type="PANTHER" id="PTHR43693">
    <property type="entry name" value="PROTEIN PHOSPHATASE CHEZ"/>
    <property type="match status" value="1"/>
</dbReference>
<evidence type="ECO:0000313" key="5">
    <source>
        <dbReference type="Proteomes" id="UP000440978"/>
    </source>
</evidence>
<keyword evidence="1" id="KW-0145">Chemotaxis</keyword>
<dbReference type="CDD" id="cd17909">
    <property type="entry name" value="CheC_ClassI"/>
    <property type="match status" value="1"/>
</dbReference>
<dbReference type="GO" id="GO:0006935">
    <property type="term" value="P:chemotaxis"/>
    <property type="evidence" value="ECO:0007669"/>
    <property type="project" value="UniProtKB-KW"/>
</dbReference>
<evidence type="ECO:0000256" key="2">
    <source>
        <dbReference type="ARBA" id="ARBA00022801"/>
    </source>
</evidence>
<dbReference type="InterPro" id="IPR028976">
    <property type="entry name" value="CheC-like_sf"/>
</dbReference>
<organism evidence="4 5">
    <name type="scientific">Terrilactibacillus tamarindi</name>
    <dbReference type="NCBI Taxonomy" id="2599694"/>
    <lineage>
        <taxon>Bacteria</taxon>
        <taxon>Bacillati</taxon>
        <taxon>Bacillota</taxon>
        <taxon>Bacilli</taxon>
        <taxon>Bacillales</taxon>
        <taxon>Bacillaceae</taxon>
        <taxon>Terrilactibacillus</taxon>
    </lineage>
</organism>
<keyword evidence="5" id="KW-1185">Reference proteome</keyword>
<dbReference type="SUPFAM" id="SSF103039">
    <property type="entry name" value="CheC-like"/>
    <property type="match status" value="1"/>
</dbReference>
<accession>A0A6N8CVF1</accession>
<dbReference type="Proteomes" id="UP000440978">
    <property type="component" value="Unassembled WGS sequence"/>
</dbReference>
<comment type="caution">
    <text evidence="4">The sequence shown here is derived from an EMBL/GenBank/DDBJ whole genome shotgun (WGS) entry which is preliminary data.</text>
</comment>
<proteinExistence type="predicted"/>
<keyword evidence="2" id="KW-0378">Hydrolase</keyword>
<dbReference type="GO" id="GO:0016787">
    <property type="term" value="F:hydrolase activity"/>
    <property type="evidence" value="ECO:0007669"/>
    <property type="project" value="UniProtKB-KW"/>
</dbReference>
<evidence type="ECO:0000259" key="3">
    <source>
        <dbReference type="Pfam" id="PF04509"/>
    </source>
</evidence>
<dbReference type="PANTHER" id="PTHR43693:SF1">
    <property type="entry name" value="PROTEIN PHOSPHATASE CHEZ"/>
    <property type="match status" value="1"/>
</dbReference>
<dbReference type="EMBL" id="WNHB01000014">
    <property type="protein sequence ID" value="MTT32256.1"/>
    <property type="molecule type" value="Genomic_DNA"/>
</dbReference>
<reference evidence="4 5" key="1">
    <citation type="submission" date="2019-11" db="EMBL/GenBank/DDBJ databases">
        <title>Terrilactibacillus tamarindus sp. nov. BCM23-1 isolated from bark of Tamarindus indica.</title>
        <authorList>
            <person name="Kingkaew E."/>
            <person name="Tanasupawat S."/>
        </authorList>
    </citation>
    <scope>NUCLEOTIDE SEQUENCE [LARGE SCALE GENOMIC DNA]</scope>
    <source>
        <strain evidence="4 5">BCM23-1</strain>
    </source>
</reference>
<dbReference type="Gene3D" id="3.40.1550.10">
    <property type="entry name" value="CheC-like"/>
    <property type="match status" value="1"/>
</dbReference>